<evidence type="ECO:0000313" key="10">
    <source>
        <dbReference type="EMBL" id="KFB41836.1"/>
    </source>
</evidence>
<accession>A0A084VV42</accession>
<protein>
    <submittedName>
        <fullName evidence="10">AGAP000714-PA-like protein</fullName>
    </submittedName>
</protein>
<dbReference type="GO" id="GO:0005886">
    <property type="term" value="C:plasma membrane"/>
    <property type="evidence" value="ECO:0007669"/>
    <property type="project" value="UniProtKB-SubCell"/>
</dbReference>
<evidence type="ECO:0000256" key="7">
    <source>
        <dbReference type="ARBA" id="ARBA00023180"/>
    </source>
</evidence>
<keyword evidence="2" id="KW-1003">Cell membrane</keyword>
<evidence type="ECO:0000256" key="2">
    <source>
        <dbReference type="ARBA" id="ARBA00022475"/>
    </source>
</evidence>
<keyword evidence="12" id="KW-1185">Reference proteome</keyword>
<dbReference type="Gene3D" id="1.10.287.70">
    <property type="match status" value="1"/>
</dbReference>
<dbReference type="SUPFAM" id="SSF53850">
    <property type="entry name" value="Periplasmic binding protein-like II"/>
    <property type="match status" value="1"/>
</dbReference>
<dbReference type="VEuPathDB" id="VectorBase:ASIC009676"/>
<feature type="domain" description="Putative ionotropic receptor ligand binding" evidence="9">
    <location>
        <begin position="17"/>
        <end position="142"/>
    </location>
</feature>
<evidence type="ECO:0000256" key="3">
    <source>
        <dbReference type="ARBA" id="ARBA00022692"/>
    </source>
</evidence>
<dbReference type="AlphaFoldDB" id="A0A084VV42"/>
<dbReference type="VEuPathDB" id="VectorBase:ASIS008817"/>
<feature type="transmembrane region" description="Helical" evidence="8">
    <location>
        <begin position="299"/>
        <end position="320"/>
    </location>
</feature>
<evidence type="ECO:0000259" key="9">
    <source>
        <dbReference type="Pfam" id="PF24061"/>
    </source>
</evidence>
<dbReference type="PANTHER" id="PTHR42643">
    <property type="entry name" value="IONOTROPIC RECEPTOR 20A-RELATED"/>
    <property type="match status" value="1"/>
</dbReference>
<dbReference type="OMA" id="LAFPFHP"/>
<evidence type="ECO:0000256" key="4">
    <source>
        <dbReference type="ARBA" id="ARBA00022989"/>
    </source>
</evidence>
<reference evidence="11" key="2">
    <citation type="submission" date="2020-05" db="UniProtKB">
        <authorList>
            <consortium name="EnsemblMetazoa"/>
        </authorList>
    </citation>
    <scope>IDENTIFICATION</scope>
</reference>
<keyword evidence="5 8" id="KW-0472">Membrane</keyword>
<evidence type="ECO:0000256" key="5">
    <source>
        <dbReference type="ARBA" id="ARBA00023136"/>
    </source>
</evidence>
<keyword evidence="3 8" id="KW-0812">Transmembrane</keyword>
<evidence type="ECO:0000256" key="6">
    <source>
        <dbReference type="ARBA" id="ARBA00023170"/>
    </source>
</evidence>
<dbReference type="STRING" id="74873.A0A084VV42"/>
<dbReference type="Proteomes" id="UP000030765">
    <property type="component" value="Unassembled WGS sequence"/>
</dbReference>
<evidence type="ECO:0000256" key="8">
    <source>
        <dbReference type="SAM" id="Phobius"/>
    </source>
</evidence>
<reference evidence="10 12" key="1">
    <citation type="journal article" date="2014" name="BMC Genomics">
        <title>Genome sequence of Anopheles sinensis provides insight into genetics basis of mosquito competence for malaria parasites.</title>
        <authorList>
            <person name="Zhou D."/>
            <person name="Zhang D."/>
            <person name="Ding G."/>
            <person name="Shi L."/>
            <person name="Hou Q."/>
            <person name="Ye Y."/>
            <person name="Xu Y."/>
            <person name="Zhou H."/>
            <person name="Xiong C."/>
            <person name="Li S."/>
            <person name="Yu J."/>
            <person name="Hong S."/>
            <person name="Yu X."/>
            <person name="Zou P."/>
            <person name="Chen C."/>
            <person name="Chang X."/>
            <person name="Wang W."/>
            <person name="Lv Y."/>
            <person name="Sun Y."/>
            <person name="Ma L."/>
            <person name="Shen B."/>
            <person name="Zhu C."/>
        </authorList>
    </citation>
    <scope>NUCLEOTIDE SEQUENCE [LARGE SCALE GENOMIC DNA]</scope>
</reference>
<dbReference type="Gene3D" id="3.40.190.10">
    <property type="entry name" value="Periplasmic binding protein-like II"/>
    <property type="match status" value="1"/>
</dbReference>
<evidence type="ECO:0000313" key="11">
    <source>
        <dbReference type="EnsemblMetazoa" id="ASIC009676-PA"/>
    </source>
</evidence>
<keyword evidence="4 8" id="KW-1133">Transmembrane helix</keyword>
<keyword evidence="7" id="KW-0325">Glycoprotein</keyword>
<sequence>MRQPDADEASDQNVTDAAQRQRFHNLFVVDDHVAFRRVSNAMSKRLFDYSGYYTVLVMNPDYHRALRSIQTILSDLWMHYVINVAVLVAVPTRRTKALVYTFFPYGKEHCEHVRPVVWNVYDHTAGRFEHSERDLFPAKMENFFGCPLTVATFSIYPFIIPEPMGRLEGIEGLLLEALRVRFNFKLEVVLVEPPDWGIAGPRADATGASLYIRQRRANLTIGYWATTLHRNQYMANSVSYYTSLLVLAVPPGAPYTSLEKFRFPFRAPVWLLLLLMLVIGSLVIGLLRRRHVSIQRLVFGAISSHPWFSMINVLLGGGLYRQPGRNFARALLIQWLAGTLILRNAYTGSMFKFLQAARNHSTPETVPALLEAGYELYMYRNYSFVFDANPVIKRQVRIVTAQKFRRETLLRLQHPRERLAVLVPIETLTFLNRNLSREGLLLRLARDRVYVAKLAIYSQHASPLITPFNRVLEMFASAGLIARWAGRYHQKRFLIDQHRQRRTESIVLSDMSGKSLV</sequence>
<evidence type="ECO:0000256" key="1">
    <source>
        <dbReference type="ARBA" id="ARBA00004651"/>
    </source>
</evidence>
<dbReference type="PANTHER" id="PTHR42643:SF30">
    <property type="entry name" value="IONOTROPIC RECEPTOR 40A-RELATED"/>
    <property type="match status" value="1"/>
</dbReference>
<proteinExistence type="predicted"/>
<keyword evidence="6" id="KW-0675">Receptor</keyword>
<evidence type="ECO:0000313" key="12">
    <source>
        <dbReference type="Proteomes" id="UP000030765"/>
    </source>
</evidence>
<organism evidence="10">
    <name type="scientific">Anopheles sinensis</name>
    <name type="common">Mosquito</name>
    <dbReference type="NCBI Taxonomy" id="74873"/>
    <lineage>
        <taxon>Eukaryota</taxon>
        <taxon>Metazoa</taxon>
        <taxon>Ecdysozoa</taxon>
        <taxon>Arthropoda</taxon>
        <taxon>Hexapoda</taxon>
        <taxon>Insecta</taxon>
        <taxon>Pterygota</taxon>
        <taxon>Neoptera</taxon>
        <taxon>Endopterygota</taxon>
        <taxon>Diptera</taxon>
        <taxon>Nematocera</taxon>
        <taxon>Culicoidea</taxon>
        <taxon>Culicidae</taxon>
        <taxon>Anophelinae</taxon>
        <taxon>Anopheles</taxon>
    </lineage>
</organism>
<dbReference type="OrthoDB" id="8050636at2759"/>
<feature type="transmembrane region" description="Helical" evidence="8">
    <location>
        <begin position="267"/>
        <end position="287"/>
    </location>
</feature>
<gene>
    <name evidence="10" type="ORF">ZHAS_00009676</name>
</gene>
<name>A0A084VV42_ANOSI</name>
<comment type="subcellular location">
    <subcellularLocation>
        <location evidence="1">Cell membrane</location>
        <topology evidence="1">Multi-pass membrane protein</topology>
    </subcellularLocation>
</comment>
<dbReference type="Pfam" id="PF24061">
    <property type="entry name" value="LBD_receptor"/>
    <property type="match status" value="1"/>
</dbReference>
<dbReference type="InterPro" id="IPR052192">
    <property type="entry name" value="Insect_Ionotropic_Sensory_Rcpt"/>
</dbReference>
<dbReference type="EnsemblMetazoa" id="ASIC009676-RA">
    <property type="protein sequence ID" value="ASIC009676-PA"/>
    <property type="gene ID" value="ASIC009676"/>
</dbReference>
<dbReference type="EMBL" id="ATLV01017150">
    <property type="status" value="NOT_ANNOTATED_CDS"/>
    <property type="molecule type" value="Genomic_DNA"/>
</dbReference>
<dbReference type="InterPro" id="IPR056198">
    <property type="entry name" value="LBD_receptor"/>
</dbReference>
<dbReference type="EMBL" id="KE525157">
    <property type="protein sequence ID" value="KFB41836.1"/>
    <property type="molecule type" value="Genomic_DNA"/>
</dbReference>